<protein>
    <recommendedName>
        <fullName evidence="1">Glycosyl transferase family 1 domain-containing protein</fullName>
    </recommendedName>
</protein>
<comment type="caution">
    <text evidence="2">The sequence shown here is derived from an EMBL/GenBank/DDBJ whole genome shotgun (WGS) entry which is preliminary data.</text>
</comment>
<dbReference type="GO" id="GO:0016757">
    <property type="term" value="F:glycosyltransferase activity"/>
    <property type="evidence" value="ECO:0007669"/>
    <property type="project" value="InterPro"/>
</dbReference>
<dbReference type="Proteomes" id="UP000236286">
    <property type="component" value="Unassembled WGS sequence"/>
</dbReference>
<feature type="domain" description="Glycosyl transferase family 1" evidence="1">
    <location>
        <begin position="275"/>
        <end position="393"/>
    </location>
</feature>
<dbReference type="InterPro" id="IPR001296">
    <property type="entry name" value="Glyco_trans_1"/>
</dbReference>
<dbReference type="PANTHER" id="PTHR45947">
    <property type="entry name" value="SULFOQUINOVOSYL TRANSFERASE SQD2"/>
    <property type="match status" value="1"/>
</dbReference>
<evidence type="ECO:0000259" key="1">
    <source>
        <dbReference type="Pfam" id="PF00534"/>
    </source>
</evidence>
<organism evidence="2 3">
    <name type="scientific">Methylocella silvestris</name>
    <dbReference type="NCBI Taxonomy" id="199596"/>
    <lineage>
        <taxon>Bacteria</taxon>
        <taxon>Pseudomonadati</taxon>
        <taxon>Pseudomonadota</taxon>
        <taxon>Alphaproteobacteria</taxon>
        <taxon>Hyphomicrobiales</taxon>
        <taxon>Beijerinckiaceae</taxon>
        <taxon>Methylocella</taxon>
    </lineage>
</organism>
<dbReference type="Pfam" id="PF00534">
    <property type="entry name" value="Glycos_transf_1"/>
    <property type="match status" value="1"/>
</dbReference>
<dbReference type="InterPro" id="IPR050194">
    <property type="entry name" value="Glycosyltransferase_grp1"/>
</dbReference>
<evidence type="ECO:0000313" key="3">
    <source>
        <dbReference type="Proteomes" id="UP000236286"/>
    </source>
</evidence>
<name>A0A2J7TFY9_METSI</name>
<reference evidence="2 3" key="1">
    <citation type="submission" date="2017-10" db="EMBL/GenBank/DDBJ databases">
        <title>Genome announcement of Methylocella silvestris TVC from permafrost.</title>
        <authorList>
            <person name="Wang J."/>
            <person name="Geng K."/>
            <person name="Ul-Haque F."/>
            <person name="Crombie A.T."/>
            <person name="Street L.E."/>
            <person name="Wookey P.A."/>
            <person name="Murrell J.C."/>
            <person name="Pratscher J."/>
        </authorList>
    </citation>
    <scope>NUCLEOTIDE SEQUENCE [LARGE SCALE GENOMIC DNA]</scope>
    <source>
        <strain evidence="2 3">TVC</strain>
    </source>
</reference>
<evidence type="ECO:0000313" key="2">
    <source>
        <dbReference type="EMBL" id="PNG25653.1"/>
    </source>
</evidence>
<proteinExistence type="predicted"/>
<accession>A0A2J7TFY9</accession>
<dbReference type="SUPFAM" id="SSF53756">
    <property type="entry name" value="UDP-Glycosyltransferase/glycogen phosphorylase"/>
    <property type="match status" value="1"/>
</dbReference>
<dbReference type="PANTHER" id="PTHR45947:SF3">
    <property type="entry name" value="SULFOQUINOVOSYL TRANSFERASE SQD2"/>
    <property type="match status" value="1"/>
</dbReference>
<gene>
    <name evidence="2" type="ORF">CR492_12045</name>
</gene>
<dbReference type="EMBL" id="PDZR01000013">
    <property type="protein sequence ID" value="PNG25653.1"/>
    <property type="molecule type" value="Genomic_DNA"/>
</dbReference>
<dbReference type="AlphaFoldDB" id="A0A2J7TFY9"/>
<dbReference type="Gene3D" id="3.40.50.2000">
    <property type="entry name" value="Glycogen Phosphorylase B"/>
    <property type="match status" value="2"/>
</dbReference>
<sequence>MQDHLADVEARLARLKPLLQAASLFRLAPRLAIGLCLLIWKTVALLWRWPVALRTIEDARFRATRLAFDPESGAWTRRLDRAAFWGNLRRSSGFFPPPVYVVRPRQRMGLARRPKVLHAIANVWVGGSTQLVVDLYDHLGHRIEMETITSSLPPSGAHEGMTIRLAPQPVSRHVVRATFSRFRPDLVHIHYWGDVDEPWYRAIFEVAAEFECPVVQNVNTPVTPFADAPVACNVFVSQSVLDRFGSKAPARVIYPGIDLDRFARPTVPAAGAFDTIGMIYRLENDKLNAQAIELFIAVVKKRPATRAIIIGDGSLFAHFRRRVIEEGLLPHFEFSGYAPYEELPAFLARFKIFVAPVRQESFGQVIPFAMSCGLAVAGYRIGAVPEILGDDETLGQTLGQTLGETLNETAGIIVALLDDRARIEALGRRNQAIAKARFSVGAMAAAYCSLYRDIAPGDFDMAPGLPDAVLFPL</sequence>
<dbReference type="CDD" id="cd03801">
    <property type="entry name" value="GT4_PimA-like"/>
    <property type="match status" value="1"/>
</dbReference>